<comment type="caution">
    <text evidence="5">The sequence shown here is derived from an EMBL/GenBank/DDBJ whole genome shotgun (WGS) entry which is preliminary data.</text>
</comment>
<evidence type="ECO:0000256" key="2">
    <source>
        <dbReference type="ARBA" id="ARBA00022859"/>
    </source>
</evidence>
<sequence length="116" mass="13165">MICLLFCWSLTAVALGLEVHQSHSDLFRNPGDKVQIFCSHDKTDYRMMFWYERQPGSNALKLIGYLNYKAVTMEDEFKESFGLDGDLGGDTAKNGSLQIQKLKQEHSAVYYCAASK</sequence>
<evidence type="ECO:0000259" key="4">
    <source>
        <dbReference type="PROSITE" id="PS50835"/>
    </source>
</evidence>
<evidence type="ECO:0000313" key="5">
    <source>
        <dbReference type="EMBL" id="MEQ2192658.1"/>
    </source>
</evidence>
<organism evidence="5 6">
    <name type="scientific">Xenoophorus captivus</name>
    <dbReference type="NCBI Taxonomy" id="1517983"/>
    <lineage>
        <taxon>Eukaryota</taxon>
        <taxon>Metazoa</taxon>
        <taxon>Chordata</taxon>
        <taxon>Craniata</taxon>
        <taxon>Vertebrata</taxon>
        <taxon>Euteleostomi</taxon>
        <taxon>Actinopterygii</taxon>
        <taxon>Neopterygii</taxon>
        <taxon>Teleostei</taxon>
        <taxon>Neoteleostei</taxon>
        <taxon>Acanthomorphata</taxon>
        <taxon>Ovalentaria</taxon>
        <taxon>Atherinomorphae</taxon>
        <taxon>Cyprinodontiformes</taxon>
        <taxon>Goodeidae</taxon>
        <taxon>Xenoophorus</taxon>
    </lineage>
</organism>
<dbReference type="Pfam" id="PF07686">
    <property type="entry name" value="V-set"/>
    <property type="match status" value="1"/>
</dbReference>
<dbReference type="InterPro" id="IPR007110">
    <property type="entry name" value="Ig-like_dom"/>
</dbReference>
<keyword evidence="6" id="KW-1185">Reference proteome</keyword>
<dbReference type="PANTHER" id="PTHR23268">
    <property type="entry name" value="T-CELL RECEPTOR BETA CHAIN"/>
    <property type="match status" value="1"/>
</dbReference>
<feature type="signal peptide" evidence="3">
    <location>
        <begin position="1"/>
        <end position="16"/>
    </location>
</feature>
<dbReference type="SUPFAM" id="SSF48726">
    <property type="entry name" value="Immunoglobulin"/>
    <property type="match status" value="1"/>
</dbReference>
<evidence type="ECO:0000313" key="6">
    <source>
        <dbReference type="Proteomes" id="UP001434883"/>
    </source>
</evidence>
<proteinExistence type="predicted"/>
<keyword evidence="1 3" id="KW-0732">Signal</keyword>
<dbReference type="InterPro" id="IPR013783">
    <property type="entry name" value="Ig-like_fold"/>
</dbReference>
<dbReference type="InterPro" id="IPR013106">
    <property type="entry name" value="Ig_V-set"/>
</dbReference>
<dbReference type="InterPro" id="IPR050413">
    <property type="entry name" value="TCR_beta_variable"/>
</dbReference>
<dbReference type="InterPro" id="IPR036179">
    <property type="entry name" value="Ig-like_dom_sf"/>
</dbReference>
<name>A0ABV0QB10_9TELE</name>
<evidence type="ECO:0000256" key="3">
    <source>
        <dbReference type="SAM" id="SignalP"/>
    </source>
</evidence>
<feature type="chain" id="PRO_5045531730" description="Ig-like domain-containing protein" evidence="3">
    <location>
        <begin position="17"/>
        <end position="116"/>
    </location>
</feature>
<dbReference type="Gene3D" id="2.60.40.10">
    <property type="entry name" value="Immunoglobulins"/>
    <property type="match status" value="1"/>
</dbReference>
<gene>
    <name evidence="5" type="ORF">XENOCAPTIV_015124</name>
</gene>
<feature type="domain" description="Ig-like" evidence="4">
    <location>
        <begin position="31"/>
        <end position="116"/>
    </location>
</feature>
<dbReference type="Proteomes" id="UP001434883">
    <property type="component" value="Unassembled WGS sequence"/>
</dbReference>
<dbReference type="PANTHER" id="PTHR23268:SF102">
    <property type="entry name" value="IMMUNOGLOBULIN V-SET DOMAIN-CONTAINING PROTEIN"/>
    <property type="match status" value="1"/>
</dbReference>
<feature type="non-terminal residue" evidence="5">
    <location>
        <position position="116"/>
    </location>
</feature>
<keyword evidence="2" id="KW-0391">Immunity</keyword>
<evidence type="ECO:0000256" key="1">
    <source>
        <dbReference type="ARBA" id="ARBA00022729"/>
    </source>
</evidence>
<protein>
    <recommendedName>
        <fullName evidence="4">Ig-like domain-containing protein</fullName>
    </recommendedName>
</protein>
<dbReference type="EMBL" id="JAHRIN010003129">
    <property type="protein sequence ID" value="MEQ2192658.1"/>
    <property type="molecule type" value="Genomic_DNA"/>
</dbReference>
<reference evidence="5 6" key="1">
    <citation type="submission" date="2021-06" db="EMBL/GenBank/DDBJ databases">
        <authorList>
            <person name="Palmer J.M."/>
        </authorList>
    </citation>
    <scope>NUCLEOTIDE SEQUENCE [LARGE SCALE GENOMIC DNA]</scope>
    <source>
        <strain evidence="5 6">XC_2019</strain>
        <tissue evidence="5">Muscle</tissue>
    </source>
</reference>
<accession>A0ABV0QB10</accession>
<dbReference type="PROSITE" id="PS50835">
    <property type="entry name" value="IG_LIKE"/>
    <property type="match status" value="1"/>
</dbReference>